<evidence type="ECO:0000256" key="1">
    <source>
        <dbReference type="SAM" id="SignalP"/>
    </source>
</evidence>
<protein>
    <submittedName>
        <fullName evidence="3">Nitrate ABC transporter substrate-binding protein</fullName>
    </submittedName>
</protein>
<evidence type="ECO:0000313" key="4">
    <source>
        <dbReference type="Proteomes" id="UP000603200"/>
    </source>
</evidence>
<dbReference type="SUPFAM" id="SSF53850">
    <property type="entry name" value="Periplasmic binding protein-like II"/>
    <property type="match status" value="1"/>
</dbReference>
<keyword evidence="4" id="KW-1185">Reference proteome</keyword>
<dbReference type="PROSITE" id="PS51257">
    <property type="entry name" value="PROKAR_LIPOPROTEIN"/>
    <property type="match status" value="1"/>
</dbReference>
<dbReference type="InterPro" id="IPR027939">
    <property type="entry name" value="NMT1/THI5"/>
</dbReference>
<dbReference type="Proteomes" id="UP000603200">
    <property type="component" value="Unassembled WGS sequence"/>
</dbReference>
<dbReference type="Pfam" id="PF09084">
    <property type="entry name" value="NMT1"/>
    <property type="match status" value="1"/>
</dbReference>
<evidence type="ECO:0000259" key="2">
    <source>
        <dbReference type="Pfam" id="PF09084"/>
    </source>
</evidence>
<feature type="signal peptide" evidence="1">
    <location>
        <begin position="1"/>
        <end position="22"/>
    </location>
</feature>
<accession>A0ABQ3ZXQ8</accession>
<dbReference type="Gene3D" id="3.40.190.10">
    <property type="entry name" value="Periplasmic binding protein-like II"/>
    <property type="match status" value="2"/>
</dbReference>
<reference evidence="3 4" key="1">
    <citation type="submission" date="2021-01" db="EMBL/GenBank/DDBJ databases">
        <title>Whole genome shotgun sequence of Actinoplanes humidus NBRC 14915.</title>
        <authorList>
            <person name="Komaki H."/>
            <person name="Tamura T."/>
        </authorList>
    </citation>
    <scope>NUCLEOTIDE SEQUENCE [LARGE SCALE GENOMIC DNA]</scope>
    <source>
        <strain evidence="3 4">NBRC 14915</strain>
    </source>
</reference>
<name>A0ABQ3ZXQ8_9ACTN</name>
<sequence>MRGYTRVLVSGVLATVLIGVSACSSSGGDSTAAANDKPLDKVTYLTAFGPAGRDAFAFVAREKGYFKEAGLDVDIQLGKASGENVKQVVAGQAQFSNLDLVGGWILEGTNPEYKDKFRAIAAVHQQSLVAILTLEGSGITSPKDLTNKKIGAATASVNQLLFPAYAKLAGFDPNSVKWVNTQPTQVASLLASGQVDAVSTFLIGKGGIEKAAGKKVVILPYNQYLSDLFGNGIIASNKILAENPDLCRRMRDALLRGLQYSIDHPDEAAEILHKAQPAAAVAAAKGEITSMTPYVPAPAGAPLGSMDEKRVAKALAILEASGLLTTTLKPESVVDFDLTPKA</sequence>
<dbReference type="PANTHER" id="PTHR31528:SF15">
    <property type="entry name" value="RIBOFLAVIN-BINDING PROTEIN RIBY"/>
    <property type="match status" value="1"/>
</dbReference>
<dbReference type="RefSeq" id="WP_203840360.1">
    <property type="nucleotide sequence ID" value="NZ_BAAATV010000009.1"/>
</dbReference>
<feature type="domain" description="SsuA/THI5-like" evidence="2">
    <location>
        <begin position="56"/>
        <end position="268"/>
    </location>
</feature>
<dbReference type="EMBL" id="BOMN01000088">
    <property type="protein sequence ID" value="GIE23307.1"/>
    <property type="molecule type" value="Genomic_DNA"/>
</dbReference>
<keyword evidence="1" id="KW-0732">Signal</keyword>
<dbReference type="PANTHER" id="PTHR31528">
    <property type="entry name" value="4-AMINO-5-HYDROXYMETHYL-2-METHYLPYRIMIDINE PHOSPHATE SYNTHASE THI11-RELATED"/>
    <property type="match status" value="1"/>
</dbReference>
<feature type="chain" id="PRO_5046224238" evidence="1">
    <location>
        <begin position="23"/>
        <end position="342"/>
    </location>
</feature>
<comment type="caution">
    <text evidence="3">The sequence shown here is derived from an EMBL/GenBank/DDBJ whole genome shotgun (WGS) entry which is preliminary data.</text>
</comment>
<evidence type="ECO:0000313" key="3">
    <source>
        <dbReference type="EMBL" id="GIE23307.1"/>
    </source>
</evidence>
<gene>
    <name evidence="3" type="ORF">Ahu01nite_064090</name>
</gene>
<proteinExistence type="predicted"/>
<dbReference type="InterPro" id="IPR015168">
    <property type="entry name" value="SsuA/THI5"/>
</dbReference>
<organism evidence="3 4">
    <name type="scientific">Winogradskya humida</name>
    <dbReference type="NCBI Taxonomy" id="113566"/>
    <lineage>
        <taxon>Bacteria</taxon>
        <taxon>Bacillati</taxon>
        <taxon>Actinomycetota</taxon>
        <taxon>Actinomycetes</taxon>
        <taxon>Micromonosporales</taxon>
        <taxon>Micromonosporaceae</taxon>
        <taxon>Winogradskya</taxon>
    </lineage>
</organism>